<evidence type="ECO:0000256" key="2">
    <source>
        <dbReference type="ARBA" id="ARBA00008554"/>
    </source>
</evidence>
<evidence type="ECO:0000256" key="8">
    <source>
        <dbReference type="ARBA" id="ARBA00023128"/>
    </source>
</evidence>
<gene>
    <name evidence="14" type="ORF">V1264_009159</name>
    <name evidence="13" type="ORF">V1264_025113</name>
</gene>
<evidence type="ECO:0000313" key="14">
    <source>
        <dbReference type="EMBL" id="KAK7091487.1"/>
    </source>
</evidence>
<proteinExistence type="inferred from homology"/>
<evidence type="ECO:0000256" key="6">
    <source>
        <dbReference type="ARBA" id="ARBA00022792"/>
    </source>
</evidence>
<accession>A0AAN9FY69</accession>
<evidence type="ECO:0000256" key="11">
    <source>
        <dbReference type="ARBA" id="ARBA00046393"/>
    </source>
</evidence>
<dbReference type="PIRSF" id="PIRSF000022">
    <property type="entry name" value="Bc1_14K"/>
    <property type="match status" value="1"/>
</dbReference>
<evidence type="ECO:0000256" key="5">
    <source>
        <dbReference type="ARBA" id="ARBA00022660"/>
    </source>
</evidence>
<dbReference type="PANTHER" id="PTHR12022">
    <property type="entry name" value="UBIQUINOL-CYTOCHROME C REDUCTASE COMPLEX 14 KD PROTEIN"/>
    <property type="match status" value="1"/>
</dbReference>
<evidence type="ECO:0000256" key="1">
    <source>
        <dbReference type="ARBA" id="ARBA00004443"/>
    </source>
</evidence>
<dbReference type="GO" id="GO:0045275">
    <property type="term" value="C:respiratory chain complex III"/>
    <property type="evidence" value="ECO:0007669"/>
    <property type="project" value="InterPro"/>
</dbReference>
<dbReference type="PANTHER" id="PTHR12022:SF0">
    <property type="entry name" value="CYTOCHROME B-C1 COMPLEX SUBUNIT 7"/>
    <property type="match status" value="1"/>
</dbReference>
<keyword evidence="5 12" id="KW-0679">Respiratory chain</keyword>
<keyword evidence="15" id="KW-1185">Reference proteome</keyword>
<sequence length="111" mass="13385">MAARKVVAEVPAWKRSLQRWAYYKSYFPSLGLVRDDCLDETSAVKEAIKRLPADVYDARQFRISRAMYLSNRKEILPKGEWTKMEEDVRYLMPLIQEVERERQERQEWDKK</sequence>
<comment type="subunit">
    <text evidence="11">Component of the ubiquinol-cytochrome c oxidoreductase (cytochrome b-c1 complex, complex III, CIII), a multisubunit enzyme composed of 11 subunits. The complex is composed of 3 respiratory subunits cytochrome b, cytochrome c1 and Rieske protein UQCRFS1, 2 core protein subunits UQCRC1/QCR1 and UQCRC2/QCR2, and 6 low-molecular weight protein subunits UQCRH/QCR6, UQCRB/QCR7, UQCRQ/QCR8, UQCR10/QCR9, UQCR11/QCR10 and subunit 9, the cleavage product of Rieske protein UQCRFS1. The complex exists as an obligatory dimer and forms supercomplexes (SCs) in the inner mitochondrial membrane with NADH-ubiquinone oxidoreductase (complex I, CI) and cytochrome c oxidase (complex IV, CIV), resulting in different assemblies (supercomplex SCI(1)III(2)IV(1) and megacomplex MCI(2)III(2)IV(2)).</text>
</comment>
<keyword evidence="6 12" id="KW-0999">Mitochondrion inner membrane</keyword>
<keyword evidence="9 12" id="KW-0472">Membrane</keyword>
<evidence type="ECO:0000256" key="3">
    <source>
        <dbReference type="ARBA" id="ARBA00016323"/>
    </source>
</evidence>
<comment type="subunit">
    <text evidence="10">Component of the ubiquinol-cytochrome c oxidoreductase (cytochrome b-c1 complex, complex III, CIII), a multisubunit enzyme composed of 3 respiratory subunits cytochrome b, cytochrome c1 and Rieske protein, 2 core protein subunits, and additional low-molecular weight protein subunits. The complex exists as an obligatory dimer and forms supercomplexes (SCs) in the inner mitochondrial membrane with cytochrome c oxidase (complex IV, CIV).</text>
</comment>
<reference evidence="13 15" key="1">
    <citation type="submission" date="2024-02" db="EMBL/GenBank/DDBJ databases">
        <title>Chromosome-scale genome assembly of the rough periwinkle Littorina saxatilis.</title>
        <authorList>
            <person name="De Jode A."/>
            <person name="Faria R."/>
            <person name="Formenti G."/>
            <person name="Sims Y."/>
            <person name="Smith T.P."/>
            <person name="Tracey A."/>
            <person name="Wood J.M.D."/>
            <person name="Zagrodzka Z.B."/>
            <person name="Johannesson K."/>
            <person name="Butlin R.K."/>
            <person name="Leder E.H."/>
        </authorList>
    </citation>
    <scope>NUCLEOTIDE SEQUENCE [LARGE SCALE GENOMIC DNA]</scope>
    <source>
        <strain evidence="13">Snail1</strain>
        <tissue evidence="13">Muscle</tissue>
    </source>
</reference>
<dbReference type="Proteomes" id="UP001374579">
    <property type="component" value="Unassembled WGS sequence"/>
</dbReference>
<comment type="subcellular location">
    <subcellularLocation>
        <location evidence="1">Mitochondrion inner membrane</location>
        <topology evidence="1">Peripheral membrane protein</topology>
        <orientation evidence="1">Matrix side</orientation>
    </subcellularLocation>
</comment>
<comment type="similarity">
    <text evidence="2 12">Belongs to the UQCRB/QCR7 family.</text>
</comment>
<dbReference type="InterPro" id="IPR036544">
    <property type="entry name" value="QCR7_sf"/>
</dbReference>
<comment type="function">
    <text evidence="12">Component of the ubiquinol-cytochrome c oxidoreductase, a multisubunit transmembrane complex that is part of the mitochondrial electron transport chain which drives oxidative phosphorylation.</text>
</comment>
<dbReference type="InterPro" id="IPR003197">
    <property type="entry name" value="QCR7"/>
</dbReference>
<dbReference type="Pfam" id="PF02271">
    <property type="entry name" value="UCR_14kD"/>
    <property type="match status" value="1"/>
</dbReference>
<evidence type="ECO:0000313" key="13">
    <source>
        <dbReference type="EMBL" id="KAK7088834.1"/>
    </source>
</evidence>
<dbReference type="SUPFAM" id="SSF81524">
    <property type="entry name" value="14 kDa protein of cytochrome bc1 complex (Ubiquinol-cytochrome c reductase)"/>
    <property type="match status" value="1"/>
</dbReference>
<evidence type="ECO:0000256" key="7">
    <source>
        <dbReference type="ARBA" id="ARBA00022982"/>
    </source>
</evidence>
<evidence type="ECO:0000313" key="15">
    <source>
        <dbReference type="Proteomes" id="UP001374579"/>
    </source>
</evidence>
<keyword evidence="7 12" id="KW-0249">Electron transport</keyword>
<dbReference type="Gene3D" id="1.10.1090.10">
    <property type="entry name" value="Cytochrome b-c1 complex subunit 7"/>
    <property type="match status" value="1"/>
</dbReference>
<keyword evidence="8 12" id="KW-0496">Mitochondrion</keyword>
<dbReference type="AlphaFoldDB" id="A0AAN9FY69"/>
<name>A0AAN9FY69_9CAEN</name>
<evidence type="ECO:0000256" key="4">
    <source>
        <dbReference type="ARBA" id="ARBA00022448"/>
    </source>
</evidence>
<protein>
    <recommendedName>
        <fullName evidence="3 12">Cytochrome b-c1 complex subunit 7</fullName>
    </recommendedName>
</protein>
<dbReference type="GO" id="GO:0006122">
    <property type="term" value="P:mitochondrial electron transport, ubiquinol to cytochrome c"/>
    <property type="evidence" value="ECO:0007669"/>
    <property type="project" value="InterPro"/>
</dbReference>
<organism evidence="13 15">
    <name type="scientific">Littorina saxatilis</name>
    <dbReference type="NCBI Taxonomy" id="31220"/>
    <lineage>
        <taxon>Eukaryota</taxon>
        <taxon>Metazoa</taxon>
        <taxon>Spiralia</taxon>
        <taxon>Lophotrochozoa</taxon>
        <taxon>Mollusca</taxon>
        <taxon>Gastropoda</taxon>
        <taxon>Caenogastropoda</taxon>
        <taxon>Littorinimorpha</taxon>
        <taxon>Littorinoidea</taxon>
        <taxon>Littorinidae</taxon>
        <taxon>Littorina</taxon>
    </lineage>
</organism>
<keyword evidence="4 12" id="KW-0813">Transport</keyword>
<evidence type="ECO:0000256" key="9">
    <source>
        <dbReference type="ARBA" id="ARBA00023136"/>
    </source>
</evidence>
<dbReference type="EMBL" id="JBAMIC010000022">
    <property type="protein sequence ID" value="KAK7091487.1"/>
    <property type="molecule type" value="Genomic_DNA"/>
</dbReference>
<evidence type="ECO:0000256" key="10">
    <source>
        <dbReference type="ARBA" id="ARBA00038521"/>
    </source>
</evidence>
<dbReference type="EMBL" id="JBAMIC010004006">
    <property type="protein sequence ID" value="KAK7088834.1"/>
    <property type="molecule type" value="Genomic_DNA"/>
</dbReference>
<dbReference type="GO" id="GO:0005743">
    <property type="term" value="C:mitochondrial inner membrane"/>
    <property type="evidence" value="ECO:0007669"/>
    <property type="project" value="UniProtKB-SubCell"/>
</dbReference>
<evidence type="ECO:0000256" key="12">
    <source>
        <dbReference type="PIRNR" id="PIRNR000022"/>
    </source>
</evidence>
<comment type="caution">
    <text evidence="13">The sequence shown here is derived from an EMBL/GenBank/DDBJ whole genome shotgun (WGS) entry which is preliminary data.</text>
</comment>
<dbReference type="FunFam" id="1.10.1090.10:FF:000001">
    <property type="entry name" value="Cytochrome b-c1 complex subunit 7"/>
    <property type="match status" value="1"/>
</dbReference>